<proteinExistence type="inferred from homology"/>
<feature type="binding site" evidence="8">
    <location>
        <position position="52"/>
    </location>
    <ligand>
        <name>Zn(2+)</name>
        <dbReference type="ChEBI" id="CHEBI:29105"/>
        <note>catalytic</note>
    </ligand>
</feature>
<evidence type="ECO:0000313" key="11">
    <source>
        <dbReference type="Proteomes" id="UP000282321"/>
    </source>
</evidence>
<feature type="domain" description="CMP/dCMP-type deaminase" evidence="9">
    <location>
        <begin position="1"/>
        <end position="111"/>
    </location>
</feature>
<sequence>MDDRDFMQMAIEEAKIALEENEVPVGAVVVCNGKVIGRGHNRVEKTKDVTAHAEILAIRDAEEKLAGWRLNECEIFSTCEPCPMCAGAIMNARLKRLVYGASQPKFGSISLGCNILANKALNHKIEIESGLLEKESSDLLKRFFLSRRDG</sequence>
<protein>
    <recommendedName>
        <fullName evidence="8">tRNA-specific adenosine deaminase</fullName>
        <ecNumber evidence="8">3.5.4.33</ecNumber>
    </recommendedName>
</protein>
<dbReference type="PANTHER" id="PTHR11079">
    <property type="entry name" value="CYTOSINE DEAMINASE FAMILY MEMBER"/>
    <property type="match status" value="1"/>
</dbReference>
<evidence type="ECO:0000259" key="9">
    <source>
        <dbReference type="PROSITE" id="PS51747"/>
    </source>
</evidence>
<evidence type="ECO:0000256" key="8">
    <source>
        <dbReference type="HAMAP-Rule" id="MF_00972"/>
    </source>
</evidence>
<comment type="function">
    <text evidence="8">Catalyzes the deamination of adenosine to inosine at the wobble position 34 of tRNA(Arg2).</text>
</comment>
<evidence type="ECO:0000256" key="3">
    <source>
        <dbReference type="ARBA" id="ARBA00022694"/>
    </source>
</evidence>
<dbReference type="SUPFAM" id="SSF53927">
    <property type="entry name" value="Cytidine deaminase-like"/>
    <property type="match status" value="1"/>
</dbReference>
<keyword evidence="5 8" id="KW-0378">Hydrolase</keyword>
<dbReference type="Gene3D" id="3.40.140.10">
    <property type="entry name" value="Cytidine Deaminase, domain 2"/>
    <property type="match status" value="1"/>
</dbReference>
<evidence type="ECO:0000256" key="5">
    <source>
        <dbReference type="ARBA" id="ARBA00022801"/>
    </source>
</evidence>
<evidence type="ECO:0000256" key="4">
    <source>
        <dbReference type="ARBA" id="ARBA00022723"/>
    </source>
</evidence>
<dbReference type="PANTHER" id="PTHR11079:SF179">
    <property type="entry name" value="TRNA(ADENINE(34)) DEAMINASE, CHLOROPLASTIC"/>
    <property type="match status" value="1"/>
</dbReference>
<evidence type="ECO:0000313" key="10">
    <source>
        <dbReference type="EMBL" id="RKX64554.1"/>
    </source>
</evidence>
<dbReference type="GO" id="GO:0008270">
    <property type="term" value="F:zinc ion binding"/>
    <property type="evidence" value="ECO:0007669"/>
    <property type="project" value="UniProtKB-UniRule"/>
</dbReference>
<keyword evidence="6 8" id="KW-0862">Zinc</keyword>
<dbReference type="Pfam" id="PF14437">
    <property type="entry name" value="MafB19-deam"/>
    <property type="match status" value="1"/>
</dbReference>
<dbReference type="GO" id="GO:0002100">
    <property type="term" value="P:tRNA wobble adenosine to inosine editing"/>
    <property type="evidence" value="ECO:0007669"/>
    <property type="project" value="UniProtKB-UniRule"/>
</dbReference>
<evidence type="ECO:0000256" key="7">
    <source>
        <dbReference type="ARBA" id="ARBA00048045"/>
    </source>
</evidence>
<gene>
    <name evidence="8" type="primary">tadA</name>
    <name evidence="10" type="ORF">DRP44_08135</name>
</gene>
<dbReference type="EC" id="3.5.4.33" evidence="8"/>
<evidence type="ECO:0000256" key="2">
    <source>
        <dbReference type="ARBA" id="ARBA00011738"/>
    </source>
</evidence>
<dbReference type="InterPro" id="IPR016193">
    <property type="entry name" value="Cytidine_deaminase-like"/>
</dbReference>
<dbReference type="EMBL" id="QNBC01000151">
    <property type="protein sequence ID" value="RKX64554.1"/>
    <property type="molecule type" value="Genomic_DNA"/>
</dbReference>
<feature type="binding site" evidence="8">
    <location>
        <position position="85"/>
    </location>
    <ligand>
        <name>Zn(2+)</name>
        <dbReference type="ChEBI" id="CHEBI:29105"/>
        <note>catalytic</note>
    </ligand>
</feature>
<comment type="cofactor">
    <cofactor evidence="8">
        <name>Zn(2+)</name>
        <dbReference type="ChEBI" id="CHEBI:29105"/>
    </cofactor>
    <text evidence="8">Binds 1 zinc ion per subunit.</text>
</comment>
<evidence type="ECO:0000256" key="1">
    <source>
        <dbReference type="ARBA" id="ARBA00010669"/>
    </source>
</evidence>
<dbReference type="CDD" id="cd01285">
    <property type="entry name" value="nucleoside_deaminase"/>
    <property type="match status" value="1"/>
</dbReference>
<dbReference type="GO" id="GO:0052717">
    <property type="term" value="F:tRNA-specific adenosine-34 deaminase activity"/>
    <property type="evidence" value="ECO:0007669"/>
    <property type="project" value="UniProtKB-UniRule"/>
</dbReference>
<keyword evidence="3 8" id="KW-0819">tRNA processing</keyword>
<evidence type="ECO:0000256" key="6">
    <source>
        <dbReference type="ARBA" id="ARBA00022833"/>
    </source>
</evidence>
<reference evidence="10 11" key="1">
    <citation type="submission" date="2018-06" db="EMBL/GenBank/DDBJ databases">
        <title>Extensive metabolic versatility and redundancy in microbially diverse, dynamic hydrothermal sediments.</title>
        <authorList>
            <person name="Dombrowski N."/>
            <person name="Teske A."/>
            <person name="Baker B.J."/>
        </authorList>
    </citation>
    <scope>NUCLEOTIDE SEQUENCE [LARGE SCALE GENOMIC DNA]</scope>
    <source>
        <strain evidence="10">B35_G9</strain>
    </source>
</reference>
<comment type="caution">
    <text evidence="10">The sequence shown here is derived from an EMBL/GenBank/DDBJ whole genome shotgun (WGS) entry which is preliminary data.</text>
</comment>
<feature type="binding site" evidence="8">
    <location>
        <position position="82"/>
    </location>
    <ligand>
        <name>Zn(2+)</name>
        <dbReference type="ChEBI" id="CHEBI:29105"/>
        <note>catalytic</note>
    </ligand>
</feature>
<keyword evidence="4 8" id="KW-0479">Metal-binding</keyword>
<dbReference type="InterPro" id="IPR016192">
    <property type="entry name" value="APOBEC/CMP_deaminase_Zn-bd"/>
</dbReference>
<dbReference type="Proteomes" id="UP000282321">
    <property type="component" value="Unassembled WGS sequence"/>
</dbReference>
<dbReference type="PROSITE" id="PS51747">
    <property type="entry name" value="CYT_DCMP_DEAMINASES_2"/>
    <property type="match status" value="1"/>
</dbReference>
<dbReference type="InterPro" id="IPR028883">
    <property type="entry name" value="tRNA_aden_deaminase"/>
</dbReference>
<dbReference type="InterPro" id="IPR058535">
    <property type="entry name" value="MafB19-deam"/>
</dbReference>
<dbReference type="InterPro" id="IPR002125">
    <property type="entry name" value="CMP_dCMP_dom"/>
</dbReference>
<dbReference type="HAMAP" id="MF_00972">
    <property type="entry name" value="tRNA_aden_deaminase"/>
    <property type="match status" value="1"/>
</dbReference>
<name>A0A660S6T2_UNCT6</name>
<comment type="catalytic activity">
    <reaction evidence="7 8">
        <text>adenosine(34) in tRNA + H2O + H(+) = inosine(34) in tRNA + NH4(+)</text>
        <dbReference type="Rhea" id="RHEA:43168"/>
        <dbReference type="Rhea" id="RHEA-COMP:10373"/>
        <dbReference type="Rhea" id="RHEA-COMP:10374"/>
        <dbReference type="ChEBI" id="CHEBI:15377"/>
        <dbReference type="ChEBI" id="CHEBI:15378"/>
        <dbReference type="ChEBI" id="CHEBI:28938"/>
        <dbReference type="ChEBI" id="CHEBI:74411"/>
        <dbReference type="ChEBI" id="CHEBI:82852"/>
        <dbReference type="EC" id="3.5.4.33"/>
    </reaction>
</comment>
<dbReference type="FunFam" id="3.40.140.10:FF:000005">
    <property type="entry name" value="tRNA-specific adenosine deaminase"/>
    <property type="match status" value="1"/>
</dbReference>
<comment type="subunit">
    <text evidence="2 8">Homodimer.</text>
</comment>
<accession>A0A660S6T2</accession>
<comment type="similarity">
    <text evidence="1">Belongs to the cytidine and deoxycytidylate deaminase family. ADAT2 subfamily.</text>
</comment>
<feature type="active site" description="Proton donor" evidence="8">
    <location>
        <position position="54"/>
    </location>
</feature>
<dbReference type="PROSITE" id="PS00903">
    <property type="entry name" value="CYT_DCMP_DEAMINASES_1"/>
    <property type="match status" value="1"/>
</dbReference>
<organism evidence="10 11">
    <name type="scientific">candidate division TA06 bacterium</name>
    <dbReference type="NCBI Taxonomy" id="2250710"/>
    <lineage>
        <taxon>Bacteria</taxon>
        <taxon>Bacteria division TA06</taxon>
    </lineage>
</organism>
<dbReference type="AlphaFoldDB" id="A0A660S6T2"/>